<name>A0ACC2V8Y1_9TREE</name>
<dbReference type="Proteomes" id="UP001230649">
    <property type="component" value="Unassembled WGS sequence"/>
</dbReference>
<organism evidence="1 2">
    <name type="scientific">Naganishia adeliensis</name>
    <dbReference type="NCBI Taxonomy" id="92952"/>
    <lineage>
        <taxon>Eukaryota</taxon>
        <taxon>Fungi</taxon>
        <taxon>Dikarya</taxon>
        <taxon>Basidiomycota</taxon>
        <taxon>Agaricomycotina</taxon>
        <taxon>Tremellomycetes</taxon>
        <taxon>Filobasidiales</taxon>
        <taxon>Filobasidiaceae</taxon>
        <taxon>Naganishia</taxon>
    </lineage>
</organism>
<proteinExistence type="predicted"/>
<comment type="caution">
    <text evidence="1">The sequence shown here is derived from an EMBL/GenBank/DDBJ whole genome shotgun (WGS) entry which is preliminary data.</text>
</comment>
<keyword evidence="2" id="KW-1185">Reference proteome</keyword>
<gene>
    <name evidence="1" type="ORF">QFC20_006625</name>
</gene>
<sequence>MADALQRESRRRDAERVAYNMTIDRIRKEREGFRLRVNELQAELEVEKEKNDEIARMWREEAREERILPKPVSAEEPGTGGKRKSCATGGAGEAASKAFKTFSTPTTRSALAAKDNQLNMPNTDSLLSK</sequence>
<protein>
    <submittedName>
        <fullName evidence="1">Uncharacterized protein</fullName>
    </submittedName>
</protein>
<evidence type="ECO:0000313" key="1">
    <source>
        <dbReference type="EMBL" id="KAJ9095578.1"/>
    </source>
</evidence>
<accession>A0ACC2V8Y1</accession>
<reference evidence="1" key="1">
    <citation type="submission" date="2023-04" db="EMBL/GenBank/DDBJ databases">
        <title>Draft Genome sequencing of Naganishia species isolated from polar environments using Oxford Nanopore Technology.</title>
        <authorList>
            <person name="Leo P."/>
            <person name="Venkateswaran K."/>
        </authorList>
    </citation>
    <scope>NUCLEOTIDE SEQUENCE</scope>
    <source>
        <strain evidence="1">MNA-CCFEE 5262</strain>
    </source>
</reference>
<dbReference type="EMBL" id="JASBWS010000122">
    <property type="protein sequence ID" value="KAJ9095578.1"/>
    <property type="molecule type" value="Genomic_DNA"/>
</dbReference>
<evidence type="ECO:0000313" key="2">
    <source>
        <dbReference type="Proteomes" id="UP001230649"/>
    </source>
</evidence>